<feature type="transmembrane region" description="Helical" evidence="5">
    <location>
        <begin position="81"/>
        <end position="105"/>
    </location>
</feature>
<dbReference type="EMBL" id="KV425551">
    <property type="protein sequence ID" value="KZT30729.1"/>
    <property type="molecule type" value="Genomic_DNA"/>
</dbReference>
<dbReference type="GO" id="GO:0004602">
    <property type="term" value="F:glutathione peroxidase activity"/>
    <property type="evidence" value="ECO:0007669"/>
    <property type="project" value="TreeGrafter"/>
</dbReference>
<dbReference type="OrthoDB" id="410651at2759"/>
<dbReference type="GO" id="GO:0004364">
    <property type="term" value="F:glutathione transferase activity"/>
    <property type="evidence" value="ECO:0007669"/>
    <property type="project" value="TreeGrafter"/>
</dbReference>
<evidence type="ECO:0000313" key="6">
    <source>
        <dbReference type="EMBL" id="KZT30729.1"/>
    </source>
</evidence>
<feature type="transmembrane region" description="Helical" evidence="5">
    <location>
        <begin position="12"/>
        <end position="29"/>
    </location>
</feature>
<sequence>MSAYASLVVPQGFQYVEAALFSIVPLLFWQSYKVGFARRDAKIPYPQPYAEKAEAAVSKEAQRFNCVQRAHLNTIEALPQILISTLIVGLRLPILAASLCGIWSFSRVLYTIGYSTGNPDRRVTSGGGLGYIGQFGLIFSGIYTIAESLRGSW</sequence>
<dbReference type="Proteomes" id="UP000076761">
    <property type="component" value="Unassembled WGS sequence"/>
</dbReference>
<dbReference type="InterPro" id="IPR001129">
    <property type="entry name" value="Membr-assoc_MAPEG"/>
</dbReference>
<dbReference type="PANTHER" id="PTHR10250">
    <property type="entry name" value="MICROSOMAL GLUTATHIONE S-TRANSFERASE"/>
    <property type="match status" value="1"/>
</dbReference>
<keyword evidence="7" id="KW-1185">Reference proteome</keyword>
<evidence type="ECO:0000256" key="3">
    <source>
        <dbReference type="ARBA" id="ARBA00022989"/>
    </source>
</evidence>
<dbReference type="InterPro" id="IPR050997">
    <property type="entry name" value="MAPEG"/>
</dbReference>
<dbReference type="Gene3D" id="1.20.120.550">
    <property type="entry name" value="Membrane associated eicosanoid/glutathione metabolism-like domain"/>
    <property type="match status" value="1"/>
</dbReference>
<reference evidence="6 7" key="1">
    <citation type="journal article" date="2016" name="Mol. Biol. Evol.">
        <title>Comparative Genomics of Early-Diverging Mushroom-Forming Fungi Provides Insights into the Origins of Lignocellulose Decay Capabilities.</title>
        <authorList>
            <person name="Nagy L.G."/>
            <person name="Riley R."/>
            <person name="Tritt A."/>
            <person name="Adam C."/>
            <person name="Daum C."/>
            <person name="Floudas D."/>
            <person name="Sun H."/>
            <person name="Yadav J.S."/>
            <person name="Pangilinan J."/>
            <person name="Larsson K.H."/>
            <person name="Matsuura K."/>
            <person name="Barry K."/>
            <person name="Labutti K."/>
            <person name="Kuo R."/>
            <person name="Ohm R.A."/>
            <person name="Bhattacharya S.S."/>
            <person name="Shirouzu T."/>
            <person name="Yoshinaga Y."/>
            <person name="Martin F.M."/>
            <person name="Grigoriev I.V."/>
            <person name="Hibbett D.S."/>
        </authorList>
    </citation>
    <scope>NUCLEOTIDE SEQUENCE [LARGE SCALE GENOMIC DNA]</scope>
    <source>
        <strain evidence="6 7">HHB14362 ss-1</strain>
    </source>
</reference>
<dbReference type="InterPro" id="IPR023352">
    <property type="entry name" value="MAPEG-like_dom_sf"/>
</dbReference>
<evidence type="ECO:0000256" key="4">
    <source>
        <dbReference type="ARBA" id="ARBA00023136"/>
    </source>
</evidence>
<name>A0A165W6A4_9AGAM</name>
<gene>
    <name evidence="6" type="ORF">NEOLEDRAFT_1174115</name>
</gene>
<keyword evidence="4 5" id="KW-0472">Membrane</keyword>
<feature type="transmembrane region" description="Helical" evidence="5">
    <location>
        <begin position="125"/>
        <end position="146"/>
    </location>
</feature>
<accession>A0A165W6A4</accession>
<organism evidence="6 7">
    <name type="scientific">Neolentinus lepideus HHB14362 ss-1</name>
    <dbReference type="NCBI Taxonomy" id="1314782"/>
    <lineage>
        <taxon>Eukaryota</taxon>
        <taxon>Fungi</taxon>
        <taxon>Dikarya</taxon>
        <taxon>Basidiomycota</taxon>
        <taxon>Agaricomycotina</taxon>
        <taxon>Agaricomycetes</taxon>
        <taxon>Gloeophyllales</taxon>
        <taxon>Gloeophyllaceae</taxon>
        <taxon>Neolentinus</taxon>
    </lineage>
</organism>
<dbReference type="GO" id="GO:0016020">
    <property type="term" value="C:membrane"/>
    <property type="evidence" value="ECO:0007669"/>
    <property type="project" value="UniProtKB-SubCell"/>
</dbReference>
<dbReference type="STRING" id="1314782.A0A165W6A4"/>
<dbReference type="InParanoid" id="A0A165W6A4"/>
<evidence type="ECO:0000256" key="2">
    <source>
        <dbReference type="ARBA" id="ARBA00022692"/>
    </source>
</evidence>
<proteinExistence type="predicted"/>
<evidence type="ECO:0000256" key="1">
    <source>
        <dbReference type="ARBA" id="ARBA00004141"/>
    </source>
</evidence>
<dbReference type="Pfam" id="PF01124">
    <property type="entry name" value="MAPEG"/>
    <property type="match status" value="1"/>
</dbReference>
<keyword evidence="3 5" id="KW-1133">Transmembrane helix</keyword>
<dbReference type="PANTHER" id="PTHR10250:SF26">
    <property type="entry name" value="GLUTATHIONE S-TRANSFERASE 3, MITOCHONDRIAL"/>
    <property type="match status" value="1"/>
</dbReference>
<comment type="subcellular location">
    <subcellularLocation>
        <location evidence="1">Membrane</location>
        <topology evidence="1">Multi-pass membrane protein</topology>
    </subcellularLocation>
</comment>
<protein>
    <submittedName>
        <fullName evidence="6">Membrane-associated proteins in eicosanoid and glutathione metabolism</fullName>
    </submittedName>
</protein>
<dbReference type="GO" id="GO:0005635">
    <property type="term" value="C:nuclear envelope"/>
    <property type="evidence" value="ECO:0007669"/>
    <property type="project" value="TreeGrafter"/>
</dbReference>
<evidence type="ECO:0000256" key="5">
    <source>
        <dbReference type="SAM" id="Phobius"/>
    </source>
</evidence>
<evidence type="ECO:0000313" key="7">
    <source>
        <dbReference type="Proteomes" id="UP000076761"/>
    </source>
</evidence>
<dbReference type="SUPFAM" id="SSF161084">
    <property type="entry name" value="MAPEG domain-like"/>
    <property type="match status" value="1"/>
</dbReference>
<dbReference type="GO" id="GO:0005783">
    <property type="term" value="C:endoplasmic reticulum"/>
    <property type="evidence" value="ECO:0007669"/>
    <property type="project" value="TreeGrafter"/>
</dbReference>
<dbReference type="AlphaFoldDB" id="A0A165W6A4"/>
<keyword evidence="2 5" id="KW-0812">Transmembrane</keyword>